<gene>
    <name evidence="1" type="ORF">BN000_03584</name>
</gene>
<evidence type="ECO:0000313" key="1">
    <source>
        <dbReference type="EMBL" id="CRK83612.1"/>
    </source>
</evidence>
<dbReference type="SUPFAM" id="SSF160104">
    <property type="entry name" value="Acetoacetate decarboxylase-like"/>
    <property type="match status" value="1"/>
</dbReference>
<dbReference type="InterPro" id="IPR010451">
    <property type="entry name" value="Acetoacetate_decarboxylase"/>
</dbReference>
<reference evidence="2" key="1">
    <citation type="submission" date="2015-05" db="EMBL/GenBank/DDBJ databases">
        <authorList>
            <person name="Urmite Genomes"/>
        </authorList>
    </citation>
    <scope>NUCLEOTIDE SEQUENCE [LARGE SCALE GENOMIC DNA]</scope>
    <source>
        <strain evidence="2">LF1</strain>
    </source>
</reference>
<evidence type="ECO:0000313" key="2">
    <source>
        <dbReference type="Proteomes" id="UP000199087"/>
    </source>
</evidence>
<dbReference type="STRING" id="1499688.BN000_03584"/>
<dbReference type="Pfam" id="PF06314">
    <property type="entry name" value="ADC"/>
    <property type="match status" value="1"/>
</dbReference>
<dbReference type="RefSeq" id="WP_090636349.1">
    <property type="nucleotide sequence ID" value="NZ_CVRB01000003.1"/>
</dbReference>
<keyword evidence="2" id="KW-1185">Reference proteome</keyword>
<proteinExistence type="predicted"/>
<dbReference type="OrthoDB" id="1896584at2"/>
<dbReference type="EMBL" id="CVRB01000003">
    <property type="protein sequence ID" value="CRK83612.1"/>
    <property type="molecule type" value="Genomic_DNA"/>
</dbReference>
<sequence>MAKLNGYSLPLSPEGKANLLPAPPWHYSGDMLLVEYRTDPDAVIALLPDELEPADDPGAVSVIFADWQSCTDHGEEWLDPYHSQYKEAMVYVGAKYKGQPICRCVYIWVDKDFAMLRGWVQGFPKKHGDIWMSRPVTVGKAGPRLAPGGKFGATLSVGGRRLIEARVNLTDLSEKGPQVNNPPQFNSRHFPRWDSLEPALYEMVTVKGVDKECSPIWEGHADIKVYDSPFEELRALEPKEIIGGYYHSFGYTMIGGEVVEQHKHLISANKGE</sequence>
<accession>A0A0U1P0G9</accession>
<name>A0A0U1P0G9_9BACI</name>
<dbReference type="Proteomes" id="UP000199087">
    <property type="component" value="Unassembled WGS sequence"/>
</dbReference>
<dbReference type="AlphaFoldDB" id="A0A0U1P0G9"/>
<dbReference type="InterPro" id="IPR023375">
    <property type="entry name" value="ADC_dom_sf"/>
</dbReference>
<protein>
    <submittedName>
        <fullName evidence="1">Acetoacetate decarboxylase</fullName>
    </submittedName>
</protein>
<dbReference type="Gene3D" id="2.40.400.10">
    <property type="entry name" value="Acetoacetate decarboxylase-like"/>
    <property type="match status" value="1"/>
</dbReference>
<organism evidence="1 2">
    <name type="scientific">Neobacillus massiliamazoniensis</name>
    <dbReference type="NCBI Taxonomy" id="1499688"/>
    <lineage>
        <taxon>Bacteria</taxon>
        <taxon>Bacillati</taxon>
        <taxon>Bacillota</taxon>
        <taxon>Bacilli</taxon>
        <taxon>Bacillales</taxon>
        <taxon>Bacillaceae</taxon>
        <taxon>Neobacillus</taxon>
    </lineage>
</organism>
<dbReference type="GO" id="GO:0016829">
    <property type="term" value="F:lyase activity"/>
    <property type="evidence" value="ECO:0007669"/>
    <property type="project" value="InterPro"/>
</dbReference>